<evidence type="ECO:0000256" key="2">
    <source>
        <dbReference type="SAM" id="SignalP"/>
    </source>
</evidence>
<dbReference type="AlphaFoldDB" id="A0AAD7MMX8"/>
<evidence type="ECO:0000256" key="1">
    <source>
        <dbReference type="SAM" id="MobiDB-lite"/>
    </source>
</evidence>
<feature type="chain" id="PRO_5042215029" description="Secreted protein" evidence="2">
    <location>
        <begin position="20"/>
        <end position="83"/>
    </location>
</feature>
<keyword evidence="2" id="KW-0732">Signal</keyword>
<comment type="caution">
    <text evidence="3">The sequence shown here is derived from an EMBL/GenBank/DDBJ whole genome shotgun (WGS) entry which is preliminary data.</text>
</comment>
<feature type="region of interest" description="Disordered" evidence="1">
    <location>
        <begin position="61"/>
        <end position="83"/>
    </location>
</feature>
<proteinExistence type="predicted"/>
<protein>
    <recommendedName>
        <fullName evidence="5">Secreted protein</fullName>
    </recommendedName>
</protein>
<gene>
    <name evidence="3" type="ORF">DFH07DRAFT_855791</name>
</gene>
<evidence type="ECO:0000313" key="3">
    <source>
        <dbReference type="EMBL" id="KAJ7723513.1"/>
    </source>
</evidence>
<evidence type="ECO:0000313" key="4">
    <source>
        <dbReference type="Proteomes" id="UP001215280"/>
    </source>
</evidence>
<feature type="signal peptide" evidence="2">
    <location>
        <begin position="1"/>
        <end position="19"/>
    </location>
</feature>
<name>A0AAD7MMX8_9AGAR</name>
<dbReference type="Proteomes" id="UP001215280">
    <property type="component" value="Unassembled WGS sequence"/>
</dbReference>
<reference evidence="3" key="1">
    <citation type="submission" date="2023-03" db="EMBL/GenBank/DDBJ databases">
        <title>Massive genome expansion in bonnet fungi (Mycena s.s.) driven by repeated elements and novel gene families across ecological guilds.</title>
        <authorList>
            <consortium name="Lawrence Berkeley National Laboratory"/>
            <person name="Harder C.B."/>
            <person name="Miyauchi S."/>
            <person name="Viragh M."/>
            <person name="Kuo A."/>
            <person name="Thoen E."/>
            <person name="Andreopoulos B."/>
            <person name="Lu D."/>
            <person name="Skrede I."/>
            <person name="Drula E."/>
            <person name="Henrissat B."/>
            <person name="Morin E."/>
            <person name="Kohler A."/>
            <person name="Barry K."/>
            <person name="LaButti K."/>
            <person name="Morin E."/>
            <person name="Salamov A."/>
            <person name="Lipzen A."/>
            <person name="Mereny Z."/>
            <person name="Hegedus B."/>
            <person name="Baldrian P."/>
            <person name="Stursova M."/>
            <person name="Weitz H."/>
            <person name="Taylor A."/>
            <person name="Grigoriev I.V."/>
            <person name="Nagy L.G."/>
            <person name="Martin F."/>
            <person name="Kauserud H."/>
        </authorList>
    </citation>
    <scope>NUCLEOTIDE SEQUENCE</scope>
    <source>
        <strain evidence="3">CBHHK188m</strain>
    </source>
</reference>
<feature type="non-terminal residue" evidence="3">
    <location>
        <position position="1"/>
    </location>
</feature>
<evidence type="ECO:0008006" key="5">
    <source>
        <dbReference type="Google" id="ProtNLM"/>
    </source>
</evidence>
<sequence length="83" mass="9003">MRSWSSIAVVFALTRSTSSFLCTKSGYSTMIFSGRGFDSSMSGMNLLPNSLPPQSLDQAHCATPGPTPHRRITDLTLRSHTPT</sequence>
<accession>A0AAD7MMX8</accession>
<dbReference type="EMBL" id="JARJLG010000246">
    <property type="protein sequence ID" value="KAJ7723513.1"/>
    <property type="molecule type" value="Genomic_DNA"/>
</dbReference>
<keyword evidence="4" id="KW-1185">Reference proteome</keyword>
<organism evidence="3 4">
    <name type="scientific">Mycena maculata</name>
    <dbReference type="NCBI Taxonomy" id="230809"/>
    <lineage>
        <taxon>Eukaryota</taxon>
        <taxon>Fungi</taxon>
        <taxon>Dikarya</taxon>
        <taxon>Basidiomycota</taxon>
        <taxon>Agaricomycotina</taxon>
        <taxon>Agaricomycetes</taxon>
        <taxon>Agaricomycetidae</taxon>
        <taxon>Agaricales</taxon>
        <taxon>Marasmiineae</taxon>
        <taxon>Mycenaceae</taxon>
        <taxon>Mycena</taxon>
    </lineage>
</organism>